<dbReference type="HOGENOM" id="CLU_961088_0_0_1"/>
<dbReference type="PANTHER" id="PTHR23155">
    <property type="entry name" value="DISEASE RESISTANCE PROTEIN RP"/>
    <property type="match status" value="1"/>
</dbReference>
<dbReference type="InterPro" id="IPR036388">
    <property type="entry name" value="WH-like_DNA-bd_sf"/>
</dbReference>
<dbReference type="PANTHER" id="PTHR23155:SF1228">
    <property type="entry name" value="NB-ARC DOMAIN CONTAINING PROTEIN, EXPRESSED"/>
    <property type="match status" value="1"/>
</dbReference>
<dbReference type="InterPro" id="IPR058922">
    <property type="entry name" value="WHD_DRP"/>
</dbReference>
<keyword evidence="6" id="KW-1185">Reference proteome</keyword>
<evidence type="ECO:0000313" key="6">
    <source>
        <dbReference type="Proteomes" id="UP000011115"/>
    </source>
</evidence>
<dbReference type="GO" id="GO:0006952">
    <property type="term" value="P:defense response"/>
    <property type="evidence" value="ECO:0007669"/>
    <property type="project" value="UniProtKB-KW"/>
</dbReference>
<dbReference type="SUPFAM" id="SSF52058">
    <property type="entry name" value="L domain-like"/>
    <property type="match status" value="1"/>
</dbReference>
<dbReference type="PaxDb" id="4113-PGSC0003DMT400006290"/>
<reference evidence="6" key="1">
    <citation type="journal article" date="2011" name="Nature">
        <title>Genome sequence and analysis of the tuber crop potato.</title>
        <authorList>
            <consortium name="The Potato Genome Sequencing Consortium"/>
        </authorList>
    </citation>
    <scope>NUCLEOTIDE SEQUENCE [LARGE SCALE GENOMIC DNA]</scope>
    <source>
        <strain evidence="6">cv. DM1-3 516 R44</strain>
    </source>
</reference>
<dbReference type="AlphaFoldDB" id="M0ZR32"/>
<organism evidence="5 6">
    <name type="scientific">Solanum tuberosum</name>
    <name type="common">Potato</name>
    <dbReference type="NCBI Taxonomy" id="4113"/>
    <lineage>
        <taxon>Eukaryota</taxon>
        <taxon>Viridiplantae</taxon>
        <taxon>Streptophyta</taxon>
        <taxon>Embryophyta</taxon>
        <taxon>Tracheophyta</taxon>
        <taxon>Spermatophyta</taxon>
        <taxon>Magnoliopsida</taxon>
        <taxon>eudicotyledons</taxon>
        <taxon>Gunneridae</taxon>
        <taxon>Pentapetalae</taxon>
        <taxon>asterids</taxon>
        <taxon>lamiids</taxon>
        <taxon>Solanales</taxon>
        <taxon>Solanaceae</taxon>
        <taxon>Solanoideae</taxon>
        <taxon>Solaneae</taxon>
        <taxon>Solanum</taxon>
    </lineage>
</organism>
<evidence type="ECO:0000313" key="5">
    <source>
        <dbReference type="EnsemblPlants" id="PGSC0003DMT400006290"/>
    </source>
</evidence>
<dbReference type="InterPro" id="IPR044974">
    <property type="entry name" value="Disease_R_plants"/>
</dbReference>
<dbReference type="Gramene" id="PGSC0003DMT400006290">
    <property type="protein sequence ID" value="PGSC0003DMT400006290"/>
    <property type="gene ID" value="PGSC0003DMG400002457"/>
</dbReference>
<feature type="domain" description="Disease resistance protein winged helix" evidence="4">
    <location>
        <begin position="85"/>
        <end position="144"/>
    </location>
</feature>
<dbReference type="Proteomes" id="UP000011115">
    <property type="component" value="Unassembled WGS sequence"/>
</dbReference>
<dbReference type="GO" id="GO:0005524">
    <property type="term" value="F:ATP binding"/>
    <property type="evidence" value="ECO:0007669"/>
    <property type="project" value="UniProtKB-KW"/>
</dbReference>
<accession>M0ZR32</accession>
<evidence type="ECO:0000256" key="3">
    <source>
        <dbReference type="ARBA" id="ARBA00022840"/>
    </source>
</evidence>
<dbReference type="Pfam" id="PF23559">
    <property type="entry name" value="WHD_DRP"/>
    <property type="match status" value="1"/>
</dbReference>
<dbReference type="EnsemblPlants" id="PGSC0003DMT400006290">
    <property type="protein sequence ID" value="PGSC0003DMT400006290"/>
    <property type="gene ID" value="PGSC0003DMG400002457"/>
</dbReference>
<keyword evidence="3" id="KW-0067">ATP-binding</keyword>
<evidence type="ECO:0000256" key="2">
    <source>
        <dbReference type="ARBA" id="ARBA00022821"/>
    </source>
</evidence>
<proteinExistence type="predicted"/>
<protein>
    <submittedName>
        <fullName evidence="5">Late blight resistance protein Rpi-blb2</fullName>
    </submittedName>
</protein>
<dbReference type="eggNOG" id="KOG4658">
    <property type="taxonomic scope" value="Eukaryota"/>
</dbReference>
<evidence type="ECO:0000259" key="4">
    <source>
        <dbReference type="Pfam" id="PF23559"/>
    </source>
</evidence>
<dbReference type="InParanoid" id="M0ZR32"/>
<name>M0ZR32_SOLTU</name>
<dbReference type="InterPro" id="IPR032675">
    <property type="entry name" value="LRR_dom_sf"/>
</dbReference>
<reference evidence="5" key="2">
    <citation type="submission" date="2015-06" db="UniProtKB">
        <authorList>
            <consortium name="EnsemblPlants"/>
        </authorList>
    </citation>
    <scope>IDENTIFICATION</scope>
    <source>
        <strain evidence="5">DM1-3 516 R44</strain>
    </source>
</reference>
<keyword evidence="2" id="KW-0611">Plant defense</keyword>
<dbReference type="Gene3D" id="3.80.10.10">
    <property type="entry name" value="Ribonuclease Inhibitor"/>
    <property type="match status" value="1"/>
</dbReference>
<evidence type="ECO:0000256" key="1">
    <source>
        <dbReference type="ARBA" id="ARBA00022741"/>
    </source>
</evidence>
<keyword evidence="1" id="KW-0547">Nucleotide-binding</keyword>
<sequence>MRSAEEVVDELIPVAWWFKRLVFFWYDGTRITIRYDQRLFDLDEGQTKGEDNKSLDEEEVVKVIQLSYDHLSDHVKPCFVCLASYPKDKRLMISHLKDLWISEGFVQQISMRSAEEVVDELISSSLVIPLDDLSCQMHDLVHDFCYIKSRKEKMFDFIGGSNASSSSGMMARGITNRFFDLDENFVVFNPEKKNPYVKHLLTLKVYKRRLPHKSHLKHLRLLKSLDLYGVTLTDYLLNEIGMLIHLKYLEIQTQADTLPPSFSNLCNLETLVVEGPEGSHMLLDYPTFKY</sequence>
<dbReference type="Gene3D" id="1.10.10.10">
    <property type="entry name" value="Winged helix-like DNA-binding domain superfamily/Winged helix DNA-binding domain"/>
    <property type="match status" value="1"/>
</dbReference>